<dbReference type="SUPFAM" id="SSF54106">
    <property type="entry name" value="LysM domain"/>
    <property type="match status" value="1"/>
</dbReference>
<dbReference type="CDD" id="cd00118">
    <property type="entry name" value="LysM"/>
    <property type="match status" value="1"/>
</dbReference>
<dbReference type="EMBL" id="JABZGW010000240">
    <property type="protein sequence ID" value="MBF4808136.1"/>
    <property type="molecule type" value="Genomic_DNA"/>
</dbReference>
<name>A0A930VX04_9ACTN</name>
<dbReference type="Gene3D" id="3.10.350.10">
    <property type="entry name" value="LysM domain"/>
    <property type="match status" value="1"/>
</dbReference>
<dbReference type="InterPro" id="IPR036779">
    <property type="entry name" value="LysM_dom_sf"/>
</dbReference>
<dbReference type="AlphaFoldDB" id="A0A930VX04"/>
<feature type="transmembrane region" description="Helical" evidence="1">
    <location>
        <begin position="60"/>
        <end position="80"/>
    </location>
</feature>
<keyword evidence="1" id="KW-0472">Membrane</keyword>
<organism evidence="3 4">
    <name type="scientific">Lancefieldella rimae</name>
    <dbReference type="NCBI Taxonomy" id="1383"/>
    <lineage>
        <taxon>Bacteria</taxon>
        <taxon>Bacillati</taxon>
        <taxon>Actinomycetota</taxon>
        <taxon>Coriobacteriia</taxon>
        <taxon>Coriobacteriales</taxon>
        <taxon>Atopobiaceae</taxon>
        <taxon>Lancefieldella</taxon>
    </lineage>
</organism>
<dbReference type="Pfam" id="PF01476">
    <property type="entry name" value="LysM"/>
    <property type="match status" value="1"/>
</dbReference>
<comment type="caution">
    <text evidence="3">The sequence shown here is derived from an EMBL/GenBank/DDBJ whole genome shotgun (WGS) entry which is preliminary data.</text>
</comment>
<dbReference type="PROSITE" id="PS51782">
    <property type="entry name" value="LYSM"/>
    <property type="match status" value="1"/>
</dbReference>
<keyword evidence="1" id="KW-1133">Transmembrane helix</keyword>
<accession>A0A930VX04</accession>
<reference evidence="3" key="1">
    <citation type="submission" date="2020-04" db="EMBL/GenBank/DDBJ databases">
        <title>Deep metagenomics examines the oral microbiome during advanced dental caries in children, revealing novel taxa and co-occurrences with host molecules.</title>
        <authorList>
            <person name="Baker J.L."/>
            <person name="Morton J.T."/>
            <person name="Dinis M."/>
            <person name="Alvarez R."/>
            <person name="Tran N.C."/>
            <person name="Knight R."/>
            <person name="Edlund A."/>
        </authorList>
    </citation>
    <scope>NUCLEOTIDE SEQUENCE</scope>
    <source>
        <strain evidence="3">JCVI_38_bin.5</strain>
    </source>
</reference>
<protein>
    <submittedName>
        <fullName evidence="3">LysM peptidoglycan-binding domain-containing protein</fullName>
    </submittedName>
</protein>
<dbReference type="SMART" id="SM00257">
    <property type="entry name" value="LysM"/>
    <property type="match status" value="1"/>
</dbReference>
<gene>
    <name evidence="3" type="ORF">HXK26_05525</name>
</gene>
<keyword evidence="1" id="KW-0812">Transmembrane</keyword>
<dbReference type="InterPro" id="IPR018392">
    <property type="entry name" value="LysM"/>
</dbReference>
<evidence type="ECO:0000313" key="4">
    <source>
        <dbReference type="Proteomes" id="UP000698335"/>
    </source>
</evidence>
<evidence type="ECO:0000313" key="3">
    <source>
        <dbReference type="EMBL" id="MBF4808136.1"/>
    </source>
</evidence>
<proteinExistence type="predicted"/>
<feature type="domain" description="LysM" evidence="2">
    <location>
        <begin position="99"/>
        <end position="149"/>
    </location>
</feature>
<sequence>MKKQYVNRYISDGTSALAPRPCEFTLLEGGASVAQDIAISAEFLNKRPSASYRPFSRKQLFVAALALVAIVCFLVSTYNFRATAIENEILDKLQYAPVETITVQPGDSLWKIAEDHSVSGVSTTDMVRYVQKINHISSDRLVSGQLLKIPVV</sequence>
<evidence type="ECO:0000259" key="2">
    <source>
        <dbReference type="PROSITE" id="PS51782"/>
    </source>
</evidence>
<dbReference type="Proteomes" id="UP000698335">
    <property type="component" value="Unassembled WGS sequence"/>
</dbReference>
<evidence type="ECO:0000256" key="1">
    <source>
        <dbReference type="SAM" id="Phobius"/>
    </source>
</evidence>